<dbReference type="Gene3D" id="2.115.10.10">
    <property type="entry name" value="Tachylectin 2"/>
    <property type="match status" value="1"/>
</dbReference>
<dbReference type="OrthoDB" id="3660483at2"/>
<evidence type="ECO:0000259" key="2">
    <source>
        <dbReference type="Pfam" id="PF26607"/>
    </source>
</evidence>
<dbReference type="SUPFAM" id="SSF50934">
    <property type="entry name" value="Tachylectin-2"/>
    <property type="match status" value="1"/>
</dbReference>
<dbReference type="STRING" id="40571.SAMN05660733_04207"/>
<proteinExistence type="predicted"/>
<dbReference type="InterPro" id="IPR036813">
    <property type="entry name" value="Tachylectin2_sf"/>
</dbReference>
<dbReference type="Pfam" id="PF14517">
    <property type="entry name" value="Tachylectin"/>
    <property type="match status" value="1"/>
</dbReference>
<protein>
    <submittedName>
        <fullName evidence="3">Tachylectin</fullName>
    </submittedName>
</protein>
<dbReference type="PROSITE" id="PS51318">
    <property type="entry name" value="TAT"/>
    <property type="match status" value="1"/>
</dbReference>
<reference evidence="4" key="1">
    <citation type="submission" date="2017-04" db="EMBL/GenBank/DDBJ databases">
        <authorList>
            <person name="Varghese N."/>
            <person name="Submissions S."/>
        </authorList>
    </citation>
    <scope>NUCLEOTIDE SEQUENCE [LARGE SCALE GENOMIC DNA]</scope>
    <source>
        <strain evidence="4">DSM 44073</strain>
    </source>
</reference>
<dbReference type="SUPFAM" id="SSF89372">
    <property type="entry name" value="Fucose-specific lectin"/>
    <property type="match status" value="1"/>
</dbReference>
<dbReference type="InterPro" id="IPR023294">
    <property type="entry name" value="Tachylectin2"/>
</dbReference>
<evidence type="ECO:0000313" key="4">
    <source>
        <dbReference type="Proteomes" id="UP000192840"/>
    </source>
</evidence>
<name>A0A1W2EMW6_9PSEU</name>
<dbReference type="EMBL" id="FWYC01000010">
    <property type="protein sequence ID" value="SMD11043.1"/>
    <property type="molecule type" value="Genomic_DNA"/>
</dbReference>
<dbReference type="InterPro" id="IPR006311">
    <property type="entry name" value="TAT_signal"/>
</dbReference>
<dbReference type="eggNOG" id="COG3591">
    <property type="taxonomic scope" value="Bacteria"/>
</dbReference>
<dbReference type="AlphaFoldDB" id="A0A1W2EMW6"/>
<keyword evidence="4" id="KW-1185">Reference proteome</keyword>
<evidence type="ECO:0000313" key="3">
    <source>
        <dbReference type="EMBL" id="SMD11043.1"/>
    </source>
</evidence>
<evidence type="ECO:0000259" key="1">
    <source>
        <dbReference type="Pfam" id="PF14517"/>
    </source>
</evidence>
<feature type="domain" description="Tachylectin 2" evidence="1">
    <location>
        <begin position="50"/>
        <end position="301"/>
    </location>
</feature>
<feature type="domain" description="PLL-like beta propeller" evidence="2">
    <location>
        <begin position="436"/>
        <end position="645"/>
    </location>
</feature>
<dbReference type="Gene3D" id="2.120.10.70">
    <property type="entry name" value="Fucose-specific lectin"/>
    <property type="match status" value="1"/>
</dbReference>
<accession>A0A1W2EMW6</accession>
<dbReference type="Proteomes" id="UP000192840">
    <property type="component" value="Unassembled WGS sequence"/>
</dbReference>
<dbReference type="Pfam" id="PF26607">
    <property type="entry name" value="DUF8189"/>
    <property type="match status" value="1"/>
</dbReference>
<dbReference type="eggNOG" id="COG1520">
    <property type="taxonomic scope" value="Bacteria"/>
</dbReference>
<gene>
    <name evidence="3" type="ORF">SAMN05660733_04207</name>
</gene>
<organism evidence="3 4">
    <name type="scientific">Lentzea albidocapillata</name>
    <dbReference type="NCBI Taxonomy" id="40571"/>
    <lineage>
        <taxon>Bacteria</taxon>
        <taxon>Bacillati</taxon>
        <taxon>Actinomycetota</taxon>
        <taxon>Actinomycetes</taxon>
        <taxon>Pseudonocardiales</taxon>
        <taxon>Pseudonocardiaceae</taxon>
        <taxon>Lentzea</taxon>
    </lineage>
</organism>
<dbReference type="InterPro" id="IPR058502">
    <property type="entry name" value="PLL-like_beta-prop"/>
</dbReference>
<dbReference type="RefSeq" id="WP_084401614.1">
    <property type="nucleotide sequence ID" value="NZ_FWYC01000010.1"/>
</dbReference>
<sequence length="687" mass="73198">MSTRSTRARRSGLGAALAGAVGLSLIVAPGVNVASAASSLNCNSAVNVVGVTQQGTVFRYPHQEPENGNFVWGAKQDVPSSGWQIGRALAGPDGVVYHLVGDNQGAASGDLRRLRIVDTPTGPGWATMPGGGQYRSVGNGWARYSQPEHRNKVTVDEKGRLFEINADGKLKMFVWEGGDDGGWTAETGGGKALDTGWDQYNLIVAAGDGVLYARKPDGQLFRFRYDAAADRFLQYGLYVGAGWNMFNRVFSPGGDILYGTWPGPNGQGEMLWYRYLEDSNTWAPGDPNTNLGKVVGTGWYNELDVVAYPGDCRLVGYPTTPRPAVQANFTAPLTLVEGTTAEKLANYFFVNDQGTLYHGKQRHSGDLLLVDHQPLNGYTKYTGRPAAALNTATAVGSTLANTLEVQAHSHEDAETRGKTQVIPNGYFPADGPVLRHRGHLAGDSVLAKGSDGLQSSFGVGAEGQLWYRKQIAADGRFTAWRSLGGSGLTSDFAVVPNGSSFDVVARHTDNSVRVARLTGTTLGTWTNLGGTDVKGKPAAVLHDDGTVRVLVRKTDNKIYTQKQNSAGFPGTWTVVDGLVAAGSPTAVVTASNAVEVAARGNDNLIYTTGKSQETTGFRAWEVRDVREAATDPTMVRWSDNTLLVAWRDPMGEVYAYRGTFGPALAQRSATASTAGTAPTYTGGKTKS</sequence>